<proteinExistence type="predicted"/>
<dbReference type="InterPro" id="IPR046341">
    <property type="entry name" value="SET_dom_sf"/>
</dbReference>
<evidence type="ECO:0000256" key="5">
    <source>
        <dbReference type="ARBA" id="ARBA00022833"/>
    </source>
</evidence>
<keyword evidence="6" id="KW-0805">Transcription regulation</keyword>
<keyword evidence="5" id="KW-0862">Zinc</keyword>
<dbReference type="PANTHER" id="PTHR16515:SF66">
    <property type="entry name" value="C2H2-TYPE DOMAIN-CONTAINING PROTEIN"/>
    <property type="match status" value="1"/>
</dbReference>
<dbReference type="Pfam" id="PF21549">
    <property type="entry name" value="PRDM2_PR"/>
    <property type="match status" value="1"/>
</dbReference>
<keyword evidence="8" id="KW-0539">Nucleus</keyword>
<dbReference type="GO" id="GO:0005634">
    <property type="term" value="C:nucleus"/>
    <property type="evidence" value="ECO:0007669"/>
    <property type="project" value="UniProtKB-SubCell"/>
</dbReference>
<keyword evidence="13" id="KW-1185">Reference proteome</keyword>
<dbReference type="SMART" id="SM00355">
    <property type="entry name" value="ZnF_C2H2"/>
    <property type="match status" value="3"/>
</dbReference>
<dbReference type="InterPro" id="IPR001214">
    <property type="entry name" value="SET_dom"/>
</dbReference>
<reference evidence="12" key="1">
    <citation type="submission" date="2022-03" db="EMBL/GenBank/DDBJ databases">
        <authorList>
            <person name="Tunstrom K."/>
        </authorList>
    </citation>
    <scope>NUCLEOTIDE SEQUENCE</scope>
</reference>
<evidence type="ECO:0000256" key="9">
    <source>
        <dbReference type="PROSITE-ProRule" id="PRU00042"/>
    </source>
</evidence>
<dbReference type="SMART" id="SM00317">
    <property type="entry name" value="SET"/>
    <property type="match status" value="1"/>
</dbReference>
<dbReference type="AlphaFoldDB" id="A0AAU9URA1"/>
<dbReference type="PROSITE" id="PS50280">
    <property type="entry name" value="SET"/>
    <property type="match status" value="1"/>
</dbReference>
<dbReference type="GO" id="GO:0008276">
    <property type="term" value="F:protein methyltransferase activity"/>
    <property type="evidence" value="ECO:0007669"/>
    <property type="project" value="UniProtKB-ARBA"/>
</dbReference>
<sequence length="412" mass="47872">MNHFNIRKANISRYEIIEHNLDDYILCSECGEFVYEYCAIHGPLLIIPDDKVPPASYPSVPHSLLTIPHVFLHLAASTIPGAGTGVFTTLTLPRGVRFGPYRGSETNEVTSEYCWQIHDGKNKRSHYVDAGDANNSNWMRYVNCSRHWSEQNLVAYQYKGMLYYRTIKIIPKFTELMVYYGGEYANILRINLHKYNSPTGSIQQLGVTNFHYLEGSEDNPDEQLNSIPQYNLTNYSLTSFNEANQTDDGTKNTNEKSNSDIKTKNFCVAPKKSHEESSNNNYVKHTETTVNVNKNTQNEEYDVLKSINSNVIHKTSTKKAKNNNKKYICNICQYETNKEINLAFHLRLHETRKNVYNCTHCKYITDRKSTLRRHINTHMGEKLYECEICSRKYSRNFDFRRHVRKHTDERPS</sequence>
<gene>
    <name evidence="12" type="ORF">EEDITHA_LOCUS16401</name>
</gene>
<dbReference type="PANTHER" id="PTHR16515">
    <property type="entry name" value="PR DOMAIN ZINC FINGER PROTEIN"/>
    <property type="match status" value="1"/>
</dbReference>
<dbReference type="PROSITE" id="PS50157">
    <property type="entry name" value="ZINC_FINGER_C2H2_2"/>
    <property type="match status" value="3"/>
</dbReference>
<dbReference type="GO" id="GO:0008757">
    <property type="term" value="F:S-adenosylmethionine-dependent methyltransferase activity"/>
    <property type="evidence" value="ECO:0007669"/>
    <property type="project" value="UniProtKB-ARBA"/>
</dbReference>
<dbReference type="GO" id="GO:0008170">
    <property type="term" value="F:N-methyltransferase activity"/>
    <property type="evidence" value="ECO:0007669"/>
    <property type="project" value="UniProtKB-ARBA"/>
</dbReference>
<feature type="domain" description="C2H2-type" evidence="10">
    <location>
        <begin position="356"/>
        <end position="383"/>
    </location>
</feature>
<evidence type="ECO:0000259" key="10">
    <source>
        <dbReference type="PROSITE" id="PS50157"/>
    </source>
</evidence>
<organism evidence="12 13">
    <name type="scientific">Euphydryas editha</name>
    <name type="common">Edith's checkerspot</name>
    <dbReference type="NCBI Taxonomy" id="104508"/>
    <lineage>
        <taxon>Eukaryota</taxon>
        <taxon>Metazoa</taxon>
        <taxon>Ecdysozoa</taxon>
        <taxon>Arthropoda</taxon>
        <taxon>Hexapoda</taxon>
        <taxon>Insecta</taxon>
        <taxon>Pterygota</taxon>
        <taxon>Neoptera</taxon>
        <taxon>Endopterygota</taxon>
        <taxon>Lepidoptera</taxon>
        <taxon>Glossata</taxon>
        <taxon>Ditrysia</taxon>
        <taxon>Papilionoidea</taxon>
        <taxon>Nymphalidae</taxon>
        <taxon>Nymphalinae</taxon>
        <taxon>Euphydryas</taxon>
    </lineage>
</organism>
<dbReference type="InterPro" id="IPR036236">
    <property type="entry name" value="Znf_C2H2_sf"/>
</dbReference>
<dbReference type="PROSITE" id="PS00028">
    <property type="entry name" value="ZINC_FINGER_C2H2_1"/>
    <property type="match status" value="1"/>
</dbReference>
<keyword evidence="7" id="KW-0804">Transcription</keyword>
<dbReference type="Gene3D" id="3.30.160.60">
    <property type="entry name" value="Classic Zinc Finger"/>
    <property type="match status" value="2"/>
</dbReference>
<dbReference type="Proteomes" id="UP001153954">
    <property type="component" value="Unassembled WGS sequence"/>
</dbReference>
<dbReference type="SUPFAM" id="SSF82199">
    <property type="entry name" value="SET domain"/>
    <property type="match status" value="1"/>
</dbReference>
<evidence type="ECO:0008006" key="14">
    <source>
        <dbReference type="Google" id="ProtNLM"/>
    </source>
</evidence>
<keyword evidence="2" id="KW-0479">Metal-binding</keyword>
<comment type="subcellular location">
    <subcellularLocation>
        <location evidence="1">Nucleus</location>
    </subcellularLocation>
</comment>
<dbReference type="InterPro" id="IPR050331">
    <property type="entry name" value="Zinc_finger"/>
</dbReference>
<evidence type="ECO:0000256" key="4">
    <source>
        <dbReference type="ARBA" id="ARBA00022771"/>
    </source>
</evidence>
<comment type="caution">
    <text evidence="12">The sequence shown here is derived from an EMBL/GenBank/DDBJ whole genome shotgun (WGS) entry which is preliminary data.</text>
</comment>
<dbReference type="SUPFAM" id="SSF57667">
    <property type="entry name" value="beta-beta-alpha zinc fingers"/>
    <property type="match status" value="2"/>
</dbReference>
<feature type="domain" description="SET" evidence="11">
    <location>
        <begin position="70"/>
        <end position="181"/>
    </location>
</feature>
<evidence type="ECO:0000259" key="11">
    <source>
        <dbReference type="PROSITE" id="PS50280"/>
    </source>
</evidence>
<feature type="domain" description="C2H2-type" evidence="10">
    <location>
        <begin position="384"/>
        <end position="411"/>
    </location>
</feature>
<keyword evidence="4 9" id="KW-0863">Zinc-finger</keyword>
<dbReference type="GO" id="GO:0010468">
    <property type="term" value="P:regulation of gene expression"/>
    <property type="evidence" value="ECO:0007669"/>
    <property type="project" value="TreeGrafter"/>
</dbReference>
<dbReference type="EMBL" id="CAKOGL010000024">
    <property type="protein sequence ID" value="CAH2101667.1"/>
    <property type="molecule type" value="Genomic_DNA"/>
</dbReference>
<evidence type="ECO:0000256" key="3">
    <source>
        <dbReference type="ARBA" id="ARBA00022737"/>
    </source>
</evidence>
<evidence type="ECO:0000256" key="6">
    <source>
        <dbReference type="ARBA" id="ARBA00023015"/>
    </source>
</evidence>
<evidence type="ECO:0000256" key="1">
    <source>
        <dbReference type="ARBA" id="ARBA00004123"/>
    </source>
</evidence>
<accession>A0AAU9URA1</accession>
<feature type="domain" description="C2H2-type" evidence="10">
    <location>
        <begin position="327"/>
        <end position="354"/>
    </location>
</feature>
<dbReference type="InterPro" id="IPR013087">
    <property type="entry name" value="Znf_C2H2_type"/>
</dbReference>
<protein>
    <recommendedName>
        <fullName evidence="14">Histone-lysine N-methyltransferase PRDM9</fullName>
    </recommendedName>
</protein>
<dbReference type="GO" id="GO:0008270">
    <property type="term" value="F:zinc ion binding"/>
    <property type="evidence" value="ECO:0007669"/>
    <property type="project" value="UniProtKB-KW"/>
</dbReference>
<dbReference type="Gene3D" id="2.170.270.10">
    <property type="entry name" value="SET domain"/>
    <property type="match status" value="1"/>
</dbReference>
<evidence type="ECO:0000256" key="2">
    <source>
        <dbReference type="ARBA" id="ARBA00022723"/>
    </source>
</evidence>
<evidence type="ECO:0000256" key="7">
    <source>
        <dbReference type="ARBA" id="ARBA00023163"/>
    </source>
</evidence>
<evidence type="ECO:0000313" key="13">
    <source>
        <dbReference type="Proteomes" id="UP001153954"/>
    </source>
</evidence>
<evidence type="ECO:0000256" key="8">
    <source>
        <dbReference type="ARBA" id="ARBA00023242"/>
    </source>
</evidence>
<name>A0AAU9URA1_EUPED</name>
<dbReference type="Pfam" id="PF00096">
    <property type="entry name" value="zf-C2H2"/>
    <property type="match status" value="2"/>
</dbReference>
<keyword evidence="3" id="KW-0677">Repeat</keyword>
<evidence type="ECO:0000313" key="12">
    <source>
        <dbReference type="EMBL" id="CAH2101667.1"/>
    </source>
</evidence>